<dbReference type="Gene3D" id="1.10.460.10">
    <property type="entry name" value="Topoisomerase I, domain 2"/>
    <property type="match status" value="1"/>
</dbReference>
<dbReference type="PANTHER" id="PTHR11390:SF21">
    <property type="entry name" value="DNA TOPOISOMERASE 3-ALPHA"/>
    <property type="match status" value="1"/>
</dbReference>
<dbReference type="GO" id="GO:0043597">
    <property type="term" value="C:cytoplasmic replication fork"/>
    <property type="evidence" value="ECO:0007669"/>
    <property type="project" value="TreeGrafter"/>
</dbReference>
<evidence type="ECO:0000256" key="5">
    <source>
        <dbReference type="ARBA" id="ARBA00023125"/>
    </source>
</evidence>
<dbReference type="PANTHER" id="PTHR11390">
    <property type="entry name" value="PROKARYOTIC DNA TOPOISOMERASE"/>
    <property type="match status" value="1"/>
</dbReference>
<gene>
    <name evidence="13" type="ORF">HMPREF9282_02109</name>
</gene>
<dbReference type="EMBL" id="AHAF01000023">
    <property type="protein sequence ID" value="EKU77392.1"/>
    <property type="molecule type" value="Genomic_DNA"/>
</dbReference>
<dbReference type="SMART" id="SM00436">
    <property type="entry name" value="TOP1Bc"/>
    <property type="match status" value="1"/>
</dbReference>
<dbReference type="STRING" id="883156.HMPREF9282_02109"/>
<dbReference type="Gene3D" id="3.40.50.140">
    <property type="match status" value="1"/>
</dbReference>
<dbReference type="PATRIC" id="fig|883156.3.peg.2062"/>
<dbReference type="HOGENOM" id="CLU_002929_5_2_9"/>
<evidence type="ECO:0000313" key="13">
    <source>
        <dbReference type="EMBL" id="EKU77392.1"/>
    </source>
</evidence>
<dbReference type="InterPro" id="IPR000380">
    <property type="entry name" value="Topo_IA"/>
</dbReference>
<dbReference type="SUPFAM" id="SSF56712">
    <property type="entry name" value="Prokaryotic type I DNA topoisomerase"/>
    <property type="match status" value="1"/>
</dbReference>
<protein>
    <recommendedName>
        <fullName evidence="3">DNA topoisomerase</fullName>
        <ecNumber evidence="3">5.6.2.1</ecNumber>
    </recommendedName>
    <alternativeName>
        <fullName evidence="10">Omega-protein</fullName>
    </alternativeName>
    <alternativeName>
        <fullName evidence="9">Relaxing enzyme</fullName>
    </alternativeName>
    <alternativeName>
        <fullName evidence="7">Swivelase</fullName>
    </alternativeName>
    <alternativeName>
        <fullName evidence="8">Untwisting enzyme</fullName>
    </alternativeName>
</protein>
<dbReference type="Pfam" id="PF01751">
    <property type="entry name" value="Toprim"/>
    <property type="match status" value="1"/>
</dbReference>
<feature type="domain" description="Topo IA-type catalytic" evidence="12">
    <location>
        <begin position="160"/>
        <end position="610"/>
    </location>
</feature>
<dbReference type="Gene3D" id="2.70.20.10">
    <property type="entry name" value="Topoisomerase I, domain 3"/>
    <property type="match status" value="1"/>
</dbReference>
<dbReference type="InterPro" id="IPR013826">
    <property type="entry name" value="Topo_IA_cen_sub3"/>
</dbReference>
<dbReference type="Pfam" id="PF01131">
    <property type="entry name" value="Topoisom_bac"/>
    <property type="match status" value="1"/>
</dbReference>
<dbReference type="InterPro" id="IPR013824">
    <property type="entry name" value="Topo_IA_cen_sub1"/>
</dbReference>
<dbReference type="Gene3D" id="3.30.65.10">
    <property type="entry name" value="Bacterial Topoisomerase I, domain 1"/>
    <property type="match status" value="1"/>
</dbReference>
<dbReference type="CDD" id="cd00186">
    <property type="entry name" value="TOP1Ac"/>
    <property type="match status" value="1"/>
</dbReference>
<dbReference type="Gene3D" id="1.10.290.10">
    <property type="entry name" value="Topoisomerase I, domain 4"/>
    <property type="match status" value="1"/>
</dbReference>
<dbReference type="InterPro" id="IPR013825">
    <property type="entry name" value="Topo_IA_cen_sub2"/>
</dbReference>
<dbReference type="PROSITE" id="PS52039">
    <property type="entry name" value="TOPO_IA_2"/>
    <property type="match status" value="1"/>
</dbReference>
<feature type="domain" description="Toprim" evidence="11">
    <location>
        <begin position="1"/>
        <end position="144"/>
    </location>
</feature>
<dbReference type="InterPro" id="IPR034144">
    <property type="entry name" value="TOPRIM_TopoIII"/>
</dbReference>
<dbReference type="InterPro" id="IPR006171">
    <property type="entry name" value="TOPRIM_dom"/>
</dbReference>
<dbReference type="PROSITE" id="PS50880">
    <property type="entry name" value="TOPRIM"/>
    <property type="match status" value="1"/>
</dbReference>
<keyword evidence="4" id="KW-0799">Topoisomerase</keyword>
<dbReference type="Proteomes" id="UP000009891">
    <property type="component" value="Unassembled WGS sequence"/>
</dbReference>
<dbReference type="GO" id="GO:0003677">
    <property type="term" value="F:DNA binding"/>
    <property type="evidence" value="ECO:0007669"/>
    <property type="project" value="UniProtKB-KW"/>
</dbReference>
<dbReference type="EC" id="5.6.2.1" evidence="3"/>
<name>K9DEV2_9FIRM</name>
<dbReference type="SMART" id="SM00493">
    <property type="entry name" value="TOPRIM"/>
    <property type="match status" value="1"/>
</dbReference>
<comment type="similarity">
    <text evidence="2">Belongs to the type IA topoisomerase family.</text>
</comment>
<dbReference type="PROSITE" id="PS00396">
    <property type="entry name" value="TOPO_IA_1"/>
    <property type="match status" value="1"/>
</dbReference>
<dbReference type="InterPro" id="IPR003602">
    <property type="entry name" value="Topo_IA_DNA-bd_dom"/>
</dbReference>
<dbReference type="AlphaFoldDB" id="K9DEV2"/>
<keyword evidence="6 13" id="KW-0413">Isomerase</keyword>
<dbReference type="eggNOG" id="COG0550">
    <property type="taxonomic scope" value="Bacteria"/>
</dbReference>
<evidence type="ECO:0000256" key="1">
    <source>
        <dbReference type="ARBA" id="ARBA00000213"/>
    </source>
</evidence>
<dbReference type="RefSeq" id="WP_006556993.1">
    <property type="nucleotide sequence ID" value="NZ_JH992939.1"/>
</dbReference>
<evidence type="ECO:0000256" key="2">
    <source>
        <dbReference type="ARBA" id="ARBA00009446"/>
    </source>
</evidence>
<organism evidence="13 14">
    <name type="scientific">Veillonella seminalis ACS-216-V-Col6b</name>
    <dbReference type="NCBI Taxonomy" id="883156"/>
    <lineage>
        <taxon>Bacteria</taxon>
        <taxon>Bacillati</taxon>
        <taxon>Bacillota</taxon>
        <taxon>Negativicutes</taxon>
        <taxon>Veillonellales</taxon>
        <taxon>Veillonellaceae</taxon>
        <taxon>Veillonella</taxon>
    </lineage>
</organism>
<dbReference type="InterPro" id="IPR023405">
    <property type="entry name" value="Topo_IA_core_domain"/>
</dbReference>
<dbReference type="GO" id="GO:0006281">
    <property type="term" value="P:DNA repair"/>
    <property type="evidence" value="ECO:0007669"/>
    <property type="project" value="TreeGrafter"/>
</dbReference>
<sequence length="735" mass="83897">MQLYITEKPSVAKALVEYFNKNGGEFKLQKDKGFYLDPDQDATITWSVGHIMGLYEPKKYKEEWGHWNINELPIIPPNYEFKKFVHKNYSDRFKVIQNLLKTATTVIHCGDPDREGQALIDEILETVDTKKMFVKRLLLNALDDKSIKDALLNLKDNASYSGLYAAANARAYIDWLIGMNLTRFYTCMGKAGGLPGTLSVGRVKTPTLALIVKRERELRDFKKRTYYTVHPFILLNDVPIQASYTNKVEFDTFESAEAVRNAFIGKSAVITSIDRKEVVQEIKELHNLDTLQIEASKRYGFTPKNTLAILQKLYEKKLTTYPRSDCKYLPESQASDAATILENINKSGFLPAIIPVPTGRAYDKPLPYNDKKITAHHAIIPTVNPIPQDLPKEEFQIYKLIAEKYASMYLPAYRYNQEIINFTVEDVLNESVDLKITIKNVTEEGYKVLTKGIETEDPEKGQNEEDEEIAGSFNVNENDICPIGTVKTVERTTKPPKRYTAGTLIKAMTNINSEDKKLNKILKKVKGIGTPATRANIVDELTNSGLLTYDKKNLVPSKEAELLIDMLPLELQGAEYTALMEIELDKVQSGTLAPVDVVKQIESFINTCIKNKEIKQVFDKSYPCPVCKKGYLIYKNYKKDKELIRYFRCTECNNTFNAMPDLNEPDYVPCPECKTGYIKEKRITKGKNKGKTFYGCSNYPECKKSYPNEEEYRKLANQIAKERREQKSAIEEAFK</sequence>
<evidence type="ECO:0000256" key="9">
    <source>
        <dbReference type="ARBA" id="ARBA00032235"/>
    </source>
</evidence>
<accession>K9DEV2</accession>
<dbReference type="InterPro" id="IPR023406">
    <property type="entry name" value="Topo_IA_AS"/>
</dbReference>
<evidence type="ECO:0000256" key="4">
    <source>
        <dbReference type="ARBA" id="ARBA00023029"/>
    </source>
</evidence>
<evidence type="ECO:0000256" key="10">
    <source>
        <dbReference type="ARBA" id="ARBA00032877"/>
    </source>
</evidence>
<dbReference type="PRINTS" id="PR00417">
    <property type="entry name" value="PRTPISMRASEI"/>
</dbReference>
<evidence type="ECO:0000259" key="12">
    <source>
        <dbReference type="PROSITE" id="PS52039"/>
    </source>
</evidence>
<evidence type="ECO:0000259" key="11">
    <source>
        <dbReference type="PROSITE" id="PS50880"/>
    </source>
</evidence>
<dbReference type="InterPro" id="IPR003601">
    <property type="entry name" value="Topo_IA_2"/>
</dbReference>
<reference evidence="13 14" key="1">
    <citation type="submission" date="2012-09" db="EMBL/GenBank/DDBJ databases">
        <title>The Genome Sequence of Veillonella ratti ACS-216-V-COL6B.</title>
        <authorList>
            <consortium name="The Broad Institute Genome Sequencing Platform"/>
            <person name="Earl A."/>
            <person name="Ward D."/>
            <person name="Feldgarden M."/>
            <person name="Gevers D."/>
            <person name="Saerens B."/>
            <person name="Vaneechoutte M."/>
            <person name="Walker B."/>
            <person name="Young S.K."/>
            <person name="Zeng Q."/>
            <person name="Gargeya S."/>
            <person name="Fitzgerald M."/>
            <person name="Haas B."/>
            <person name="Abouelleil A."/>
            <person name="Alvarado L."/>
            <person name="Arachchi H.M."/>
            <person name="Berlin A."/>
            <person name="Chapman S.B."/>
            <person name="Goldberg J."/>
            <person name="Griggs A."/>
            <person name="Gujja S."/>
            <person name="Hansen M."/>
            <person name="Howarth C."/>
            <person name="Imamovic A."/>
            <person name="Larimer J."/>
            <person name="McCowen C."/>
            <person name="Montmayeur A."/>
            <person name="Murphy C."/>
            <person name="Neiman D."/>
            <person name="Pearson M."/>
            <person name="Priest M."/>
            <person name="Roberts A."/>
            <person name="Saif S."/>
            <person name="Shea T."/>
            <person name="Sisk P."/>
            <person name="Sykes S."/>
            <person name="Wortman J."/>
            <person name="Nusbaum C."/>
            <person name="Birren B."/>
        </authorList>
    </citation>
    <scope>NUCLEOTIDE SEQUENCE [LARGE SCALE GENOMIC DNA]</scope>
    <source>
        <strain evidence="13 14">ACS-216-V-Col6b</strain>
    </source>
</reference>
<evidence type="ECO:0000256" key="6">
    <source>
        <dbReference type="ARBA" id="ARBA00023235"/>
    </source>
</evidence>
<dbReference type="GO" id="GO:0006265">
    <property type="term" value="P:DNA topological change"/>
    <property type="evidence" value="ECO:0007669"/>
    <property type="project" value="InterPro"/>
</dbReference>
<dbReference type="CDD" id="cd03362">
    <property type="entry name" value="TOPRIM_TopoIA_TopoIII"/>
    <property type="match status" value="1"/>
</dbReference>
<proteinExistence type="inferred from homology"/>
<dbReference type="GO" id="GO:0006310">
    <property type="term" value="P:DNA recombination"/>
    <property type="evidence" value="ECO:0007669"/>
    <property type="project" value="TreeGrafter"/>
</dbReference>
<comment type="caution">
    <text evidence="13">The sequence shown here is derived from an EMBL/GenBank/DDBJ whole genome shotgun (WGS) entry which is preliminary data.</text>
</comment>
<evidence type="ECO:0000313" key="14">
    <source>
        <dbReference type="Proteomes" id="UP000009891"/>
    </source>
</evidence>
<comment type="catalytic activity">
    <reaction evidence="1">
        <text>ATP-independent breakage of single-stranded DNA, followed by passage and rejoining.</text>
        <dbReference type="EC" id="5.6.2.1"/>
    </reaction>
</comment>
<dbReference type="GO" id="GO:0003917">
    <property type="term" value="F:DNA topoisomerase type I (single strand cut, ATP-independent) activity"/>
    <property type="evidence" value="ECO:0007669"/>
    <property type="project" value="UniProtKB-EC"/>
</dbReference>
<dbReference type="InterPro" id="IPR013497">
    <property type="entry name" value="Topo_IA_cen"/>
</dbReference>
<evidence type="ECO:0000256" key="3">
    <source>
        <dbReference type="ARBA" id="ARBA00012891"/>
    </source>
</evidence>
<dbReference type="SMART" id="SM00437">
    <property type="entry name" value="TOP1Ac"/>
    <property type="match status" value="1"/>
</dbReference>
<evidence type="ECO:0000256" key="8">
    <source>
        <dbReference type="ARBA" id="ARBA00031985"/>
    </source>
</evidence>
<dbReference type="OrthoDB" id="9803554at2"/>
<keyword evidence="5" id="KW-0238">DNA-binding</keyword>
<keyword evidence="14" id="KW-1185">Reference proteome</keyword>
<evidence type="ECO:0000256" key="7">
    <source>
        <dbReference type="ARBA" id="ARBA00030003"/>
    </source>
</evidence>